<keyword evidence="6" id="KW-0460">Magnesium</keyword>
<dbReference type="InterPro" id="IPR013497">
    <property type="entry name" value="Topo_IA_cen"/>
</dbReference>
<dbReference type="Gene3D" id="1.10.290.10">
    <property type="entry name" value="Topoisomerase I, domain 4"/>
    <property type="match status" value="1"/>
</dbReference>
<evidence type="ECO:0000256" key="5">
    <source>
        <dbReference type="ARBA" id="ARBA00022833"/>
    </source>
</evidence>
<dbReference type="Gene3D" id="1.10.460.10">
    <property type="entry name" value="Topoisomerase I, domain 2"/>
    <property type="match status" value="1"/>
</dbReference>
<evidence type="ECO:0000256" key="1">
    <source>
        <dbReference type="ARBA" id="ARBA00000213"/>
    </source>
</evidence>
<keyword evidence="8 10" id="KW-0238">DNA-binding</keyword>
<dbReference type="InterPro" id="IPR005733">
    <property type="entry name" value="TopoI_bac-type"/>
</dbReference>
<dbReference type="PROSITE" id="PS00396">
    <property type="entry name" value="TOPO_IA_1"/>
    <property type="match status" value="1"/>
</dbReference>
<dbReference type="InterPro" id="IPR003601">
    <property type="entry name" value="Topo_IA_2"/>
</dbReference>
<evidence type="ECO:0000313" key="13">
    <source>
        <dbReference type="EMBL" id="GLI56182.1"/>
    </source>
</evidence>
<feature type="active site" description="O-(5'-phospho-DNA)-tyrosine intermediate" evidence="10">
    <location>
        <position position="311"/>
    </location>
</feature>
<dbReference type="PROSITE" id="PS52039">
    <property type="entry name" value="TOPO_IA_2"/>
    <property type="match status" value="1"/>
</dbReference>
<dbReference type="CDD" id="cd03363">
    <property type="entry name" value="TOPRIM_TopoIA_TopoI"/>
    <property type="match status" value="1"/>
</dbReference>
<feature type="site" description="Interaction with DNA" evidence="10">
    <location>
        <position position="49"/>
    </location>
</feature>
<dbReference type="InterPro" id="IPR028612">
    <property type="entry name" value="Topoisom_1_IA"/>
</dbReference>
<evidence type="ECO:0000256" key="8">
    <source>
        <dbReference type="ARBA" id="ARBA00023125"/>
    </source>
</evidence>
<comment type="catalytic activity">
    <reaction evidence="1 10">
        <text>ATP-independent breakage of single-stranded DNA, followed by passage and rejoining.</text>
        <dbReference type="EC" id="5.6.2.1"/>
    </reaction>
</comment>
<comment type="caution">
    <text evidence="13">The sequence shown here is derived from an EMBL/GenBank/DDBJ whole genome shotgun (WGS) entry which is preliminary data.</text>
</comment>
<dbReference type="HAMAP" id="MF_00952">
    <property type="entry name" value="Topoisom_1_prok"/>
    <property type="match status" value="1"/>
</dbReference>
<dbReference type="Gene3D" id="3.40.50.140">
    <property type="match status" value="1"/>
</dbReference>
<dbReference type="Pfam" id="PF01131">
    <property type="entry name" value="Topoisom_bac"/>
    <property type="match status" value="1"/>
</dbReference>
<protein>
    <recommendedName>
        <fullName evidence="10">DNA topoisomerase 1</fullName>
        <ecNumber evidence="10">5.6.2.1</ecNumber>
    </recommendedName>
    <alternativeName>
        <fullName evidence="10">DNA topoisomerase I</fullName>
    </alternativeName>
</protein>
<dbReference type="PANTHER" id="PTHR42785:SF1">
    <property type="entry name" value="DNA TOPOISOMERASE"/>
    <property type="match status" value="1"/>
</dbReference>
<evidence type="ECO:0000256" key="3">
    <source>
        <dbReference type="ARBA" id="ARBA00022723"/>
    </source>
</evidence>
<dbReference type="InterPro" id="IPR013825">
    <property type="entry name" value="Topo_IA_cen_sub2"/>
</dbReference>
<feature type="region of interest" description="Interaction with DNA" evidence="10">
    <location>
        <begin position="179"/>
        <end position="184"/>
    </location>
</feature>
<dbReference type="EMBL" id="BSDY01000006">
    <property type="protein sequence ID" value="GLI56182.1"/>
    <property type="molecule type" value="Genomic_DNA"/>
</dbReference>
<evidence type="ECO:0000256" key="10">
    <source>
        <dbReference type="HAMAP-Rule" id="MF_00952"/>
    </source>
</evidence>
<dbReference type="InterPro" id="IPR023406">
    <property type="entry name" value="Topo_IA_AS"/>
</dbReference>
<dbReference type="GO" id="GO:0008270">
    <property type="term" value="F:zinc ion binding"/>
    <property type="evidence" value="ECO:0007669"/>
    <property type="project" value="UniProtKB-KW"/>
</dbReference>
<dbReference type="PANTHER" id="PTHR42785">
    <property type="entry name" value="DNA TOPOISOMERASE, TYPE IA, CORE"/>
    <property type="match status" value="1"/>
</dbReference>
<organism evidence="13 14">
    <name type="scientific">Propionigenium maris DSM 9537</name>
    <dbReference type="NCBI Taxonomy" id="1123000"/>
    <lineage>
        <taxon>Bacteria</taxon>
        <taxon>Fusobacteriati</taxon>
        <taxon>Fusobacteriota</taxon>
        <taxon>Fusobacteriia</taxon>
        <taxon>Fusobacteriales</taxon>
        <taxon>Fusobacteriaceae</taxon>
        <taxon>Propionigenium</taxon>
    </lineage>
</organism>
<dbReference type="CDD" id="cd00186">
    <property type="entry name" value="TOP1Ac"/>
    <property type="match status" value="1"/>
</dbReference>
<keyword evidence="14" id="KW-1185">Reference proteome</keyword>
<feature type="site" description="Interaction with DNA" evidence="10">
    <location>
        <position position="155"/>
    </location>
</feature>
<sequence length="837" mass="95571">MATEEKKTATKKKKVTKKKHLVIVESPAKAKTIEKMLGRNYAVTASFGHIRDLPKSKLGVDVEKNFEPSYSTIKGKGEVTKNLRALAKKSDKIFLASDPDREGEAIAWHIAHILKLPEDDLNRIEFNEITKTAIKEAVSHPRRVDINKVDAQQARRILDRLVGYSISPLLWKVISSNTSAGRVQSVALKLICDLEDTIAAFVPEKYWEINGEFRDDINLKLYKIEGEKVDRIFDEKVVRELEKELAGKDLEVVSAKITDRSKKPPLPLKTSTLQQLSSSYLGFSASKTMRVAQSLYEGQNIDGTLKGLITYMRTDSTRISNEAKEAAKSFINEKYGKEYIGNYQEKQSKGKVQDAHEAVRPSYVELEPNEIKQYLNDDQYKLYKLIWERFIISQLAPMKYKQFEFINEYDKYQFRGTANKITFDGYYKVFKGEGEIKTVDFPNIQKGDIMPLEKLLIKDGITKPPARLTESSIVKKLESDGIGRPSTYASIIETLKKREYVELSGKSFIPTPLGYEVKEELETNFPHIMNVKFTAEMENKLDLIEEGEVEWKKVLGDFYEDLSKYLTAFQKKVEEIENRRVESDVPCPCGSGIMIMKSGRFGRYLMCEDESCEEKYSLKGIDLSKEELEAGKIIVRDIVEVREKKKRGQPTDMVADNGSKLLLKLGPFGSYLESENFKEDGLRIPLPASIKKMLAEDEIKEVNGIMPMKAVTETALAIAKGKPTDMVTDKGARIYLKPGRYGHYLESEDYKQDEVRIKLNPELKKLAKEEKLEERDGLVVVKKYIDRDLEENKRLVEEAGPCEKCGKPFVVKEGRWGKFLACSNEKCKNMRKLPKKK</sequence>
<accession>A0A9W6GL22</accession>
<dbReference type="GO" id="GO:0003917">
    <property type="term" value="F:DNA topoisomerase type I (single strand cut, ATP-independent) activity"/>
    <property type="evidence" value="ECO:0007669"/>
    <property type="project" value="UniProtKB-UniRule"/>
</dbReference>
<keyword evidence="4" id="KW-0863">Zinc-finger</keyword>
<dbReference type="InterPro" id="IPR023405">
    <property type="entry name" value="Topo_IA_core_domain"/>
</dbReference>
<comment type="subunit">
    <text evidence="10">Monomer.</text>
</comment>
<dbReference type="Pfam" id="PF01751">
    <property type="entry name" value="Toprim"/>
    <property type="match status" value="1"/>
</dbReference>
<dbReference type="Pfam" id="PF01396">
    <property type="entry name" value="Zn_ribbon_Top1"/>
    <property type="match status" value="2"/>
</dbReference>
<comment type="similarity">
    <text evidence="2 10">Belongs to the type IA topoisomerase family.</text>
</comment>
<name>A0A9W6GL22_9FUSO</name>
<dbReference type="SMART" id="SM00436">
    <property type="entry name" value="TOP1Bc"/>
    <property type="match status" value="1"/>
</dbReference>
<feature type="domain" description="Topo IA-type catalytic" evidence="12">
    <location>
        <begin position="145"/>
        <end position="566"/>
    </location>
</feature>
<dbReference type="Gene3D" id="3.30.65.10">
    <property type="entry name" value="Bacterial Topoisomerase I, domain 1"/>
    <property type="match status" value="1"/>
</dbReference>
<dbReference type="Proteomes" id="UP001144471">
    <property type="component" value="Unassembled WGS sequence"/>
</dbReference>
<dbReference type="InterPro" id="IPR003602">
    <property type="entry name" value="Topo_IA_DNA-bd_dom"/>
</dbReference>
<dbReference type="Gene3D" id="2.70.20.10">
    <property type="entry name" value="Topoisomerase I, domain 3"/>
    <property type="match status" value="1"/>
</dbReference>
<dbReference type="GO" id="GO:0006265">
    <property type="term" value="P:DNA topological change"/>
    <property type="evidence" value="ECO:0007669"/>
    <property type="project" value="UniProtKB-UniRule"/>
</dbReference>
<dbReference type="InterPro" id="IPR006171">
    <property type="entry name" value="TOPRIM_dom"/>
</dbReference>
<dbReference type="SUPFAM" id="SSF56712">
    <property type="entry name" value="Prokaryotic type I DNA topoisomerase"/>
    <property type="match status" value="1"/>
</dbReference>
<dbReference type="GO" id="GO:0005694">
    <property type="term" value="C:chromosome"/>
    <property type="evidence" value="ECO:0007669"/>
    <property type="project" value="InterPro"/>
</dbReference>
<feature type="site" description="Interaction with DNA" evidence="10">
    <location>
        <position position="313"/>
    </location>
</feature>
<dbReference type="InterPro" id="IPR034149">
    <property type="entry name" value="TOPRIM_TopoI"/>
</dbReference>
<keyword evidence="7 10" id="KW-0799">Topoisomerase</keyword>
<dbReference type="GO" id="GO:0003677">
    <property type="term" value="F:DNA binding"/>
    <property type="evidence" value="ECO:0007669"/>
    <property type="project" value="UniProtKB-KW"/>
</dbReference>
<dbReference type="InterPro" id="IPR000380">
    <property type="entry name" value="Topo_IA"/>
</dbReference>
<dbReference type="PROSITE" id="PS50880">
    <property type="entry name" value="TOPRIM"/>
    <property type="match status" value="1"/>
</dbReference>
<keyword evidence="9 10" id="KW-0413">Isomerase</keyword>
<gene>
    <name evidence="10 13" type="primary">topA</name>
    <name evidence="13" type="ORF">PM10SUCC1_16960</name>
</gene>
<keyword evidence="3" id="KW-0479">Metal-binding</keyword>
<evidence type="ECO:0000313" key="14">
    <source>
        <dbReference type="Proteomes" id="UP001144471"/>
    </source>
</evidence>
<feature type="site" description="Interaction with DNA" evidence="10">
    <location>
        <position position="156"/>
    </location>
</feature>
<dbReference type="InterPro" id="IPR013826">
    <property type="entry name" value="Topo_IA_cen_sub3"/>
</dbReference>
<reference evidence="13" key="1">
    <citation type="submission" date="2022-12" db="EMBL/GenBank/DDBJ databases">
        <title>Reference genome sequencing for broad-spectrum identification of bacterial and archaeal isolates by mass spectrometry.</title>
        <authorList>
            <person name="Sekiguchi Y."/>
            <person name="Tourlousse D.M."/>
        </authorList>
    </citation>
    <scope>NUCLEOTIDE SEQUENCE</scope>
    <source>
        <strain evidence="13">10succ1</strain>
    </source>
</reference>
<dbReference type="SMART" id="SM00437">
    <property type="entry name" value="TOP1Ac"/>
    <property type="match status" value="1"/>
</dbReference>
<feature type="site" description="Interaction with DNA" evidence="10">
    <location>
        <position position="171"/>
    </location>
</feature>
<dbReference type="EC" id="5.6.2.1" evidence="10"/>
<dbReference type="InterPro" id="IPR013498">
    <property type="entry name" value="Topo_IA_Znf"/>
</dbReference>
<keyword evidence="5" id="KW-0862">Zinc</keyword>
<feature type="site" description="Interaction with DNA" evidence="10">
    <location>
        <position position="164"/>
    </location>
</feature>
<feature type="site" description="Interaction with DNA" evidence="10">
    <location>
        <position position="159"/>
    </location>
</feature>
<evidence type="ECO:0000256" key="6">
    <source>
        <dbReference type="ARBA" id="ARBA00022842"/>
    </source>
</evidence>
<comment type="function">
    <text evidence="10">Releases the supercoiling and torsional tension of DNA, which is introduced during the DNA replication and transcription, by transiently cleaving and rejoining one strand of the DNA duplex. Introduces a single-strand break via transesterification at a target site in duplex DNA. The scissile phosphodiester is attacked by the catalytic tyrosine of the enzyme, resulting in the formation of a DNA-(5'-phosphotyrosyl)-enzyme intermediate and the expulsion of a 3'-OH DNA strand. The free DNA strand then undergoes passage around the unbroken strand, thus removing DNA supercoils. Finally, in the religation step, the DNA 3'-OH attacks the covalent intermediate to expel the active-site tyrosine and restore the DNA phosphodiester backbone.</text>
</comment>
<evidence type="ECO:0000256" key="7">
    <source>
        <dbReference type="ARBA" id="ARBA00023029"/>
    </source>
</evidence>
<dbReference type="AlphaFoldDB" id="A0A9W6GL22"/>
<evidence type="ECO:0000256" key="9">
    <source>
        <dbReference type="ARBA" id="ARBA00023235"/>
    </source>
</evidence>
<dbReference type="SMART" id="SM00493">
    <property type="entry name" value="TOPRIM"/>
    <property type="match status" value="1"/>
</dbReference>
<evidence type="ECO:0000259" key="12">
    <source>
        <dbReference type="PROSITE" id="PS52039"/>
    </source>
</evidence>
<dbReference type="NCBIfam" id="TIGR01051">
    <property type="entry name" value="topA_bact"/>
    <property type="match status" value="1"/>
</dbReference>
<feature type="domain" description="Toprim" evidence="11">
    <location>
        <begin position="19"/>
        <end position="129"/>
    </location>
</feature>
<evidence type="ECO:0000256" key="2">
    <source>
        <dbReference type="ARBA" id="ARBA00009446"/>
    </source>
</evidence>
<proteinExistence type="inferred from homology"/>
<evidence type="ECO:0000256" key="4">
    <source>
        <dbReference type="ARBA" id="ARBA00022771"/>
    </source>
</evidence>
<dbReference type="InterPro" id="IPR013824">
    <property type="entry name" value="Topo_IA_cen_sub1"/>
</dbReference>
<feature type="site" description="Interaction with DNA" evidence="10">
    <location>
        <position position="498"/>
    </location>
</feature>
<evidence type="ECO:0000259" key="11">
    <source>
        <dbReference type="PROSITE" id="PS50880"/>
    </source>
</evidence>
<dbReference type="SUPFAM" id="SSF57783">
    <property type="entry name" value="Zinc beta-ribbon"/>
    <property type="match status" value="1"/>
</dbReference>
<dbReference type="RefSeq" id="WP_281835132.1">
    <property type="nucleotide sequence ID" value="NZ_BSDY01000006.1"/>
</dbReference>
<dbReference type="PRINTS" id="PR00417">
    <property type="entry name" value="PRTPISMRASEI"/>
</dbReference>